<sequence>MSSFINLKCIMNFIYLNLRVCTSLFVHLETNFRGGFYCNEATEISKMEKAFFISR</sequence>
<name>K7M2V8_SOYBN</name>
<dbReference type="EnsemblPlants" id="KRH22541">
    <property type="protein sequence ID" value="KRH22541"/>
    <property type="gene ID" value="GLYMA_13G307500"/>
</dbReference>
<dbReference type="InParanoid" id="K7M2V8"/>
<proteinExistence type="predicted"/>
<dbReference type="AlphaFoldDB" id="K7M2V8"/>
<evidence type="ECO:0000313" key="3">
    <source>
        <dbReference type="Proteomes" id="UP000008827"/>
    </source>
</evidence>
<dbReference type="HOGENOM" id="CLU_3036225_0_0_1"/>
<gene>
    <name evidence="1" type="ORF">GLYMA_13G307500</name>
</gene>
<reference evidence="2" key="2">
    <citation type="submission" date="2018-02" db="UniProtKB">
        <authorList>
            <consortium name="EnsemblPlants"/>
        </authorList>
    </citation>
    <scope>IDENTIFICATION</scope>
    <source>
        <strain evidence="2">Williams 82</strain>
    </source>
</reference>
<dbReference type="PaxDb" id="3847-GLYMA13G38360.1"/>
<evidence type="ECO:0000313" key="1">
    <source>
        <dbReference type="EMBL" id="KRH22541.1"/>
    </source>
</evidence>
<dbReference type="Gramene" id="KRH22541">
    <property type="protein sequence ID" value="KRH22541"/>
    <property type="gene ID" value="GLYMA_13G307500"/>
</dbReference>
<reference evidence="1" key="3">
    <citation type="submission" date="2018-07" db="EMBL/GenBank/DDBJ databases">
        <title>WGS assembly of Glycine max.</title>
        <authorList>
            <person name="Schmutz J."/>
            <person name="Cannon S."/>
            <person name="Schlueter J."/>
            <person name="Ma J."/>
            <person name="Mitros T."/>
            <person name="Nelson W."/>
            <person name="Hyten D."/>
            <person name="Song Q."/>
            <person name="Thelen J."/>
            <person name="Cheng J."/>
            <person name="Xu D."/>
            <person name="Hellsten U."/>
            <person name="May G."/>
            <person name="Yu Y."/>
            <person name="Sakurai T."/>
            <person name="Umezawa T."/>
            <person name="Bhattacharyya M."/>
            <person name="Sandhu D."/>
            <person name="Valliyodan B."/>
            <person name="Lindquist E."/>
            <person name="Peto M."/>
            <person name="Grant D."/>
            <person name="Shu S."/>
            <person name="Goodstein D."/>
            <person name="Barry K."/>
            <person name="Futrell-Griggs M."/>
            <person name="Abernathy B."/>
            <person name="Du J."/>
            <person name="Tian Z."/>
            <person name="Zhu L."/>
            <person name="Gill N."/>
            <person name="Joshi T."/>
            <person name="Libault M."/>
            <person name="Sethuraman A."/>
            <person name="Zhang X."/>
            <person name="Shinozaki K."/>
            <person name="Nguyen H."/>
            <person name="Wing R."/>
            <person name="Cregan P."/>
            <person name="Specht J."/>
            <person name="Grimwood J."/>
            <person name="Rokhsar D."/>
            <person name="Stacey G."/>
            <person name="Shoemaker R."/>
            <person name="Jackson S."/>
        </authorList>
    </citation>
    <scope>NUCLEOTIDE SEQUENCE</scope>
    <source>
        <tissue evidence="1">Callus</tissue>
    </source>
</reference>
<keyword evidence="3" id="KW-1185">Reference proteome</keyword>
<organism evidence="1">
    <name type="scientific">Glycine max</name>
    <name type="common">Soybean</name>
    <name type="synonym">Glycine hispida</name>
    <dbReference type="NCBI Taxonomy" id="3847"/>
    <lineage>
        <taxon>Eukaryota</taxon>
        <taxon>Viridiplantae</taxon>
        <taxon>Streptophyta</taxon>
        <taxon>Embryophyta</taxon>
        <taxon>Tracheophyta</taxon>
        <taxon>Spermatophyta</taxon>
        <taxon>Magnoliopsida</taxon>
        <taxon>eudicotyledons</taxon>
        <taxon>Gunneridae</taxon>
        <taxon>Pentapetalae</taxon>
        <taxon>rosids</taxon>
        <taxon>fabids</taxon>
        <taxon>Fabales</taxon>
        <taxon>Fabaceae</taxon>
        <taxon>Papilionoideae</taxon>
        <taxon>50 kb inversion clade</taxon>
        <taxon>NPAAA clade</taxon>
        <taxon>indigoferoid/millettioid clade</taxon>
        <taxon>Phaseoleae</taxon>
        <taxon>Glycine</taxon>
        <taxon>Glycine subgen. Soja</taxon>
    </lineage>
</organism>
<accession>K7M2V8</accession>
<dbReference type="EMBL" id="CM000846">
    <property type="protein sequence ID" value="KRH22541.1"/>
    <property type="molecule type" value="Genomic_DNA"/>
</dbReference>
<reference evidence="1 2" key="1">
    <citation type="journal article" date="2010" name="Nature">
        <title>Genome sequence of the palaeopolyploid soybean.</title>
        <authorList>
            <person name="Schmutz J."/>
            <person name="Cannon S.B."/>
            <person name="Schlueter J."/>
            <person name="Ma J."/>
            <person name="Mitros T."/>
            <person name="Nelson W."/>
            <person name="Hyten D.L."/>
            <person name="Song Q."/>
            <person name="Thelen J.J."/>
            <person name="Cheng J."/>
            <person name="Xu D."/>
            <person name="Hellsten U."/>
            <person name="May G.D."/>
            <person name="Yu Y."/>
            <person name="Sakurai T."/>
            <person name="Umezawa T."/>
            <person name="Bhattacharyya M.K."/>
            <person name="Sandhu D."/>
            <person name="Valliyodan B."/>
            <person name="Lindquist E."/>
            <person name="Peto M."/>
            <person name="Grant D."/>
            <person name="Shu S."/>
            <person name="Goodstein D."/>
            <person name="Barry K."/>
            <person name="Futrell-Griggs M."/>
            <person name="Abernathy B."/>
            <person name="Du J."/>
            <person name="Tian Z."/>
            <person name="Zhu L."/>
            <person name="Gill N."/>
            <person name="Joshi T."/>
            <person name="Libault M."/>
            <person name="Sethuraman A."/>
            <person name="Zhang X.-C."/>
            <person name="Shinozaki K."/>
            <person name="Nguyen H.T."/>
            <person name="Wing R.A."/>
            <person name="Cregan P."/>
            <person name="Specht J."/>
            <person name="Grimwood J."/>
            <person name="Rokhsar D."/>
            <person name="Stacey G."/>
            <person name="Shoemaker R.C."/>
            <person name="Jackson S.A."/>
        </authorList>
    </citation>
    <scope>NUCLEOTIDE SEQUENCE [LARGE SCALE GENOMIC DNA]</scope>
    <source>
        <strain evidence="2">cv. Williams 82</strain>
        <tissue evidence="1">Callus</tissue>
    </source>
</reference>
<dbReference type="Proteomes" id="UP000008827">
    <property type="component" value="Chromosome 13"/>
</dbReference>
<evidence type="ECO:0000313" key="2">
    <source>
        <dbReference type="EnsemblPlants" id="KRH22541"/>
    </source>
</evidence>
<protein>
    <submittedName>
        <fullName evidence="1 2">Uncharacterized protein</fullName>
    </submittedName>
</protein>